<dbReference type="EMBL" id="LYMM01000035">
    <property type="protein sequence ID" value="PNU04455.1"/>
    <property type="molecule type" value="Genomic_DNA"/>
</dbReference>
<dbReference type="RefSeq" id="WP_103096283.1">
    <property type="nucleotide sequence ID" value="NZ_LYMM01000035.1"/>
</dbReference>
<feature type="region of interest" description="Disordered" evidence="1">
    <location>
        <begin position="259"/>
        <end position="284"/>
    </location>
</feature>
<proteinExistence type="predicted"/>
<name>A0A2K2G079_9SPHN</name>
<gene>
    <name evidence="2" type="ORF">A8V01_20365</name>
</gene>
<protein>
    <recommendedName>
        <fullName evidence="4">Phage capsid protein</fullName>
    </recommendedName>
</protein>
<organism evidence="2 3">
    <name type="scientific">Novosphingobium guangzhouense</name>
    <dbReference type="NCBI Taxonomy" id="1850347"/>
    <lineage>
        <taxon>Bacteria</taxon>
        <taxon>Pseudomonadati</taxon>
        <taxon>Pseudomonadota</taxon>
        <taxon>Alphaproteobacteria</taxon>
        <taxon>Sphingomonadales</taxon>
        <taxon>Sphingomonadaceae</taxon>
        <taxon>Novosphingobium</taxon>
    </lineage>
</organism>
<comment type="caution">
    <text evidence="2">The sequence shown here is derived from an EMBL/GenBank/DDBJ whole genome shotgun (WGS) entry which is preliminary data.</text>
</comment>
<evidence type="ECO:0000313" key="3">
    <source>
        <dbReference type="Proteomes" id="UP000236327"/>
    </source>
</evidence>
<dbReference type="OrthoDB" id="5625143at2"/>
<reference evidence="2 3" key="1">
    <citation type="submission" date="2016-05" db="EMBL/GenBank/DDBJ databases">
        <title>Complete genome sequence of Novosphingobium guangzhouense SA925(T).</title>
        <authorList>
            <person name="Sha S."/>
        </authorList>
    </citation>
    <scope>NUCLEOTIDE SEQUENCE [LARGE SCALE GENOMIC DNA]</scope>
    <source>
        <strain evidence="2 3">SA925</strain>
    </source>
</reference>
<dbReference type="AlphaFoldDB" id="A0A2K2G079"/>
<accession>A0A2K2G079</accession>
<dbReference type="InterPro" id="IPR009228">
    <property type="entry name" value="Capsid_scaffold_GpO"/>
</dbReference>
<keyword evidence="3" id="KW-1185">Reference proteome</keyword>
<evidence type="ECO:0000256" key="1">
    <source>
        <dbReference type="SAM" id="MobiDB-lite"/>
    </source>
</evidence>
<dbReference type="Pfam" id="PF05929">
    <property type="entry name" value="Phage_GPO"/>
    <property type="match status" value="1"/>
</dbReference>
<sequence>MAKSKFFRVFVEGFTASDGRKIEAAWIDDIVATFNAATFTPRINCEHIKGFSPQPPFNAYGSVTAVKAQTDELVIDGQTVRRRALYAQIEPNGQLLDINKQGQKIFTSVEISPDFGGTGKVGLIGLAVTDNPASLGTEALSFSALKPMFDARKQHPDNLFSAALEADIAMEGEAAEDPASMAEAAKTGILAAFATLFKPEKPKEQPVAQPPAAANDNVFDADRFATVMAQQVTAAVKPATDGLAALKADFATLKEQLESSEGGNTFRRNPATGGGGNAEFLTDC</sequence>
<evidence type="ECO:0008006" key="4">
    <source>
        <dbReference type="Google" id="ProtNLM"/>
    </source>
</evidence>
<dbReference type="Proteomes" id="UP000236327">
    <property type="component" value="Unassembled WGS sequence"/>
</dbReference>
<evidence type="ECO:0000313" key="2">
    <source>
        <dbReference type="EMBL" id="PNU04455.1"/>
    </source>
</evidence>